<dbReference type="EMBL" id="ODYU01000295">
    <property type="protein sequence ID" value="SOQ34794.1"/>
    <property type="molecule type" value="Genomic_DNA"/>
</dbReference>
<accession>A0A2H1V3D3</accession>
<dbReference type="AlphaFoldDB" id="A0A2H1V3D3"/>
<name>A0A2H1V3D3_SPOFR</name>
<sequence>MRYNRKHIVIPPIIFMGLRRLALVETDSAKLWFYIERCVLWMASLLLIHHILELRIFLAQLNSLVSVETVSLRLGWFWVDIVDLEIRYTEKTILGVDRGAHYGTWCHCTPTFHHLCYKSHVIEDSVLLLRIFESRITPSHTCNHSNNEAVTSFFKKSQQGTMFCRLKSCRNIGGTQSKPFSCLSEINI</sequence>
<gene>
    <name evidence="1" type="ORF">SFRICE_026203</name>
</gene>
<reference evidence="1" key="1">
    <citation type="submission" date="2016-07" db="EMBL/GenBank/DDBJ databases">
        <authorList>
            <person name="Bretaudeau A."/>
        </authorList>
    </citation>
    <scope>NUCLEOTIDE SEQUENCE</scope>
    <source>
        <strain evidence="1">Rice</strain>
        <tissue evidence="1">Whole body</tissue>
    </source>
</reference>
<evidence type="ECO:0000313" key="1">
    <source>
        <dbReference type="EMBL" id="SOQ34794.1"/>
    </source>
</evidence>
<protein>
    <submittedName>
        <fullName evidence="1">SFRICE_026203</fullName>
    </submittedName>
</protein>
<proteinExistence type="predicted"/>
<organism evidence="1">
    <name type="scientific">Spodoptera frugiperda</name>
    <name type="common">Fall armyworm</name>
    <dbReference type="NCBI Taxonomy" id="7108"/>
    <lineage>
        <taxon>Eukaryota</taxon>
        <taxon>Metazoa</taxon>
        <taxon>Ecdysozoa</taxon>
        <taxon>Arthropoda</taxon>
        <taxon>Hexapoda</taxon>
        <taxon>Insecta</taxon>
        <taxon>Pterygota</taxon>
        <taxon>Neoptera</taxon>
        <taxon>Endopterygota</taxon>
        <taxon>Lepidoptera</taxon>
        <taxon>Glossata</taxon>
        <taxon>Ditrysia</taxon>
        <taxon>Noctuoidea</taxon>
        <taxon>Noctuidae</taxon>
        <taxon>Amphipyrinae</taxon>
        <taxon>Spodoptera</taxon>
    </lineage>
</organism>